<dbReference type="GO" id="GO:0046872">
    <property type="term" value="F:metal ion binding"/>
    <property type="evidence" value="ECO:0007669"/>
    <property type="project" value="UniProtKB-KW"/>
</dbReference>
<proteinExistence type="predicted"/>
<comment type="cofactor">
    <cofactor evidence="1">
        <name>Zn(2+)</name>
        <dbReference type="ChEBI" id="CHEBI:29105"/>
    </cofactor>
</comment>
<evidence type="ECO:0000256" key="9">
    <source>
        <dbReference type="ARBA" id="ARBA00022989"/>
    </source>
</evidence>
<evidence type="ECO:0000256" key="12">
    <source>
        <dbReference type="SAM" id="MobiDB-lite"/>
    </source>
</evidence>
<dbReference type="InterPro" id="IPR050083">
    <property type="entry name" value="HtpX_protease"/>
</dbReference>
<feature type="transmembrane region" description="Helical" evidence="13">
    <location>
        <begin position="125"/>
        <end position="145"/>
    </location>
</feature>
<dbReference type="AlphaFoldDB" id="K9TYW7"/>
<dbReference type="HOGENOM" id="CLU_022479_0_0_3"/>
<feature type="transmembrane region" description="Helical" evidence="13">
    <location>
        <begin position="740"/>
        <end position="758"/>
    </location>
</feature>
<dbReference type="GO" id="GO:0004222">
    <property type="term" value="F:metalloendopeptidase activity"/>
    <property type="evidence" value="ECO:0007669"/>
    <property type="project" value="InterPro"/>
</dbReference>
<feature type="transmembrane region" description="Helical" evidence="13">
    <location>
        <begin position="594"/>
        <end position="613"/>
    </location>
</feature>
<evidence type="ECO:0000259" key="14">
    <source>
        <dbReference type="Pfam" id="PF01435"/>
    </source>
</evidence>
<dbReference type="GO" id="GO:0006508">
    <property type="term" value="P:proteolysis"/>
    <property type="evidence" value="ECO:0007669"/>
    <property type="project" value="UniProtKB-KW"/>
</dbReference>
<dbReference type="PANTHER" id="PTHR43221:SF1">
    <property type="entry name" value="PROTEASE HTPX"/>
    <property type="match status" value="1"/>
</dbReference>
<evidence type="ECO:0000256" key="4">
    <source>
        <dbReference type="ARBA" id="ARBA00022670"/>
    </source>
</evidence>
<keyword evidence="16" id="KW-1185">Reference proteome</keyword>
<dbReference type="KEGG" id="cthe:Chro_2262"/>
<comment type="subcellular location">
    <subcellularLocation>
        <location evidence="2">Cell membrane</location>
        <topology evidence="2">Multi-pass membrane protein</topology>
    </subcellularLocation>
</comment>
<reference evidence="15 16" key="1">
    <citation type="submission" date="2012-06" db="EMBL/GenBank/DDBJ databases">
        <title>Finished chromosome of genome of Chroococcidiopsis thermalis PCC 7203.</title>
        <authorList>
            <consortium name="US DOE Joint Genome Institute"/>
            <person name="Gugger M."/>
            <person name="Coursin T."/>
            <person name="Rippka R."/>
            <person name="Tandeau De Marsac N."/>
            <person name="Huntemann M."/>
            <person name="Wei C.-L."/>
            <person name="Han J."/>
            <person name="Detter J.C."/>
            <person name="Han C."/>
            <person name="Tapia R."/>
            <person name="Davenport K."/>
            <person name="Daligault H."/>
            <person name="Erkkila T."/>
            <person name="Gu W."/>
            <person name="Munk A.C.C."/>
            <person name="Teshima H."/>
            <person name="Xu Y."/>
            <person name="Chain P."/>
            <person name="Chen A."/>
            <person name="Krypides N."/>
            <person name="Mavromatis K."/>
            <person name="Markowitz V."/>
            <person name="Szeto E."/>
            <person name="Ivanova N."/>
            <person name="Mikhailova N."/>
            <person name="Ovchinnikova G."/>
            <person name="Pagani I."/>
            <person name="Pati A."/>
            <person name="Goodwin L."/>
            <person name="Peters L."/>
            <person name="Pitluck S."/>
            <person name="Woyke T."/>
            <person name="Kerfeld C."/>
        </authorList>
    </citation>
    <scope>NUCLEOTIDE SEQUENCE [LARGE SCALE GENOMIC DNA]</scope>
    <source>
        <strain evidence="15 16">PCC 7203</strain>
    </source>
</reference>
<keyword evidence="9 13" id="KW-1133">Transmembrane helix</keyword>
<feature type="domain" description="Peptidase M48" evidence="14">
    <location>
        <begin position="249"/>
        <end position="456"/>
    </location>
</feature>
<feature type="transmembrane region" description="Helical" evidence="13">
    <location>
        <begin position="323"/>
        <end position="341"/>
    </location>
</feature>
<dbReference type="Pfam" id="PF01435">
    <property type="entry name" value="Peptidase_M48"/>
    <property type="match status" value="1"/>
</dbReference>
<feature type="transmembrane region" description="Helical" evidence="13">
    <location>
        <begin position="180"/>
        <end position="199"/>
    </location>
</feature>
<feature type="compositionally biased region" description="Low complexity" evidence="12">
    <location>
        <begin position="476"/>
        <end position="494"/>
    </location>
</feature>
<evidence type="ECO:0000256" key="10">
    <source>
        <dbReference type="ARBA" id="ARBA00023049"/>
    </source>
</evidence>
<accession>K9TYW7</accession>
<keyword evidence="4" id="KW-0645">Protease</keyword>
<evidence type="ECO:0000256" key="8">
    <source>
        <dbReference type="ARBA" id="ARBA00022833"/>
    </source>
</evidence>
<dbReference type="STRING" id="251229.Chro_2262"/>
<name>K9TYW7_CHRTP</name>
<evidence type="ECO:0000256" key="6">
    <source>
        <dbReference type="ARBA" id="ARBA00022723"/>
    </source>
</evidence>
<feature type="region of interest" description="Disordered" evidence="12">
    <location>
        <begin position="476"/>
        <end position="538"/>
    </location>
</feature>
<keyword evidence="10" id="KW-0482">Metalloprotease</keyword>
<sequence>MAMTGDPEMLLEATKTALQQEDYQGAIAHLEILCQTENISIAKQQTQPATSSSNIKYLLSLCRLLAQSSNLQIEELREFLSRRAEETMKLGAEGAILATSHQSPATFLQFKQAPRAQRWQPLPTINLIPFWLLQCGSAIALFWSIQQLIELAMGLTNDLLVKLPYLEPFQPFYHDHTTKIVFVLVLLLALSPWLIDGLLRWWYGLQHLSLETLEISSPEASRLLQRSCRQHHYRLPQLRVLPTAVPLIFTYGNLRRTTRIVVSQGLLEQLADDEIAAIYATQLGQIANWDFIVLSLFLLVTQLPYITYSQLSQWGNKISNKTLQAFIAIAANFAYGLWLLLRLPAFWLSQLRIYYSDRHAAELTGNPNALSRAILKIARGVAQDIQQQGHTSWLLEGWDLLTIISYKQAIALSNLHSLPELEVALAWDCTNPLRYWLSINQAHPSMGDRLQRLNQIAHFWRLDTELNLRMSRESGVGSRWGTRGTRGTPRPKGVGIRGTRGTPRPKGVGIRGTRGTPRPKGVGIRGTRGTRKLEENDRAPHPTPFFLHDSLLLQVSPYLGVLLGAAFSSFMWLIGWLGGYWLGNPYLAWMWGDWWIVRGSLAIGLSLGIFLRLNALFPETKSTSLLNRPNLAELLSNPDLLPVVPQPLRLQGKLLGRRGIGNWFGQDLLLHLPTGLVKLHHASWLGPLGCLLLRPSTDPTDLIGRHVILTGWFRRGATAWIDIEILRTQAGKTSTSSHQGWSIALAIAATIWGVYVIVKGGSY</sequence>
<evidence type="ECO:0000313" key="15">
    <source>
        <dbReference type="EMBL" id="AFY87755.1"/>
    </source>
</evidence>
<evidence type="ECO:0000256" key="1">
    <source>
        <dbReference type="ARBA" id="ARBA00001947"/>
    </source>
</evidence>
<dbReference type="eggNOG" id="COG0501">
    <property type="taxonomic scope" value="Bacteria"/>
</dbReference>
<dbReference type="RefSeq" id="WP_015154303.1">
    <property type="nucleotide sequence ID" value="NC_019695.1"/>
</dbReference>
<dbReference type="OrthoDB" id="15218at2"/>
<keyword evidence="8" id="KW-0862">Zinc</keyword>
<dbReference type="InterPro" id="IPR001915">
    <property type="entry name" value="Peptidase_M48"/>
</dbReference>
<organism evidence="15 16">
    <name type="scientific">Chroococcidiopsis thermalis (strain PCC 7203)</name>
    <dbReference type="NCBI Taxonomy" id="251229"/>
    <lineage>
        <taxon>Bacteria</taxon>
        <taxon>Bacillati</taxon>
        <taxon>Cyanobacteriota</taxon>
        <taxon>Cyanophyceae</taxon>
        <taxon>Chroococcidiopsidales</taxon>
        <taxon>Chroococcidiopsidaceae</taxon>
        <taxon>Chroococcidiopsis</taxon>
    </lineage>
</organism>
<dbReference type="Gene3D" id="3.30.2010.10">
    <property type="entry name" value="Metalloproteases ('zincins'), catalytic domain"/>
    <property type="match status" value="1"/>
</dbReference>
<protein>
    <recommendedName>
        <fullName evidence="14">Peptidase M48 domain-containing protein</fullName>
    </recommendedName>
</protein>
<feature type="transmembrane region" description="Helical" evidence="13">
    <location>
        <begin position="291"/>
        <end position="311"/>
    </location>
</feature>
<evidence type="ECO:0000256" key="11">
    <source>
        <dbReference type="ARBA" id="ARBA00023136"/>
    </source>
</evidence>
<evidence type="ECO:0000256" key="3">
    <source>
        <dbReference type="ARBA" id="ARBA00022475"/>
    </source>
</evidence>
<dbReference type="InParanoid" id="K9TYW7"/>
<evidence type="ECO:0000256" key="5">
    <source>
        <dbReference type="ARBA" id="ARBA00022692"/>
    </source>
</evidence>
<keyword evidence="11 13" id="KW-0472">Membrane</keyword>
<evidence type="ECO:0000313" key="16">
    <source>
        <dbReference type="Proteomes" id="UP000010384"/>
    </source>
</evidence>
<keyword evidence="6" id="KW-0479">Metal-binding</keyword>
<evidence type="ECO:0000256" key="13">
    <source>
        <dbReference type="SAM" id="Phobius"/>
    </source>
</evidence>
<keyword evidence="3" id="KW-1003">Cell membrane</keyword>
<dbReference type="PATRIC" id="fig|251229.3.peg.2668"/>
<dbReference type="Proteomes" id="UP000010384">
    <property type="component" value="Chromosome"/>
</dbReference>
<dbReference type="EMBL" id="CP003597">
    <property type="protein sequence ID" value="AFY87755.1"/>
    <property type="molecule type" value="Genomic_DNA"/>
</dbReference>
<keyword evidence="7" id="KW-0378">Hydrolase</keyword>
<evidence type="ECO:0000256" key="2">
    <source>
        <dbReference type="ARBA" id="ARBA00004651"/>
    </source>
</evidence>
<keyword evidence="5 13" id="KW-0812">Transmembrane</keyword>
<dbReference type="PANTHER" id="PTHR43221">
    <property type="entry name" value="PROTEASE HTPX"/>
    <property type="match status" value="1"/>
</dbReference>
<dbReference type="GO" id="GO:0005886">
    <property type="term" value="C:plasma membrane"/>
    <property type="evidence" value="ECO:0007669"/>
    <property type="project" value="UniProtKB-SubCell"/>
</dbReference>
<feature type="transmembrane region" description="Helical" evidence="13">
    <location>
        <begin position="558"/>
        <end position="582"/>
    </location>
</feature>
<evidence type="ECO:0000256" key="7">
    <source>
        <dbReference type="ARBA" id="ARBA00022801"/>
    </source>
</evidence>
<gene>
    <name evidence="15" type="ORF">Chro_2262</name>
</gene>